<reference evidence="3 4" key="1">
    <citation type="submission" date="2020-11" db="EMBL/GenBank/DDBJ databases">
        <title>Treponema Peruensis nv. sp., first commensal Treponema isolated from human feces.</title>
        <authorList>
            <person name="Belkhou C."/>
            <person name="Raes J."/>
        </authorList>
    </citation>
    <scope>NUCLEOTIDE SEQUENCE [LARGE SCALE GENOMIC DNA]</scope>
    <source>
        <strain evidence="3 4">RCC2812</strain>
    </source>
</reference>
<keyword evidence="2" id="KW-0812">Transmembrane</keyword>
<evidence type="ECO:0000256" key="2">
    <source>
        <dbReference type="SAM" id="Phobius"/>
    </source>
</evidence>
<evidence type="ECO:0000256" key="1">
    <source>
        <dbReference type="SAM" id="MobiDB-lite"/>
    </source>
</evidence>
<keyword evidence="2" id="KW-0472">Membrane</keyword>
<feature type="region of interest" description="Disordered" evidence="1">
    <location>
        <begin position="50"/>
        <end position="243"/>
    </location>
</feature>
<protein>
    <submittedName>
        <fullName evidence="3">Uncharacterized protein</fullName>
    </submittedName>
</protein>
<dbReference type="Proteomes" id="UP000595224">
    <property type="component" value="Chromosome"/>
</dbReference>
<sequence>MTNNLERKSCIFSAAASAVCFILMLVIFAFVKFEPPVKYKTIQIQLASPSAVVKKTEPQKKTVPAVKENTAPKKETAPQKDAAPKKGNAVKKENTPKPSAVQKKSAEVSTKKVAPAPVKKQEVSEPKIRKSVEELMAEQNAGQTKKAQWDESMFDDSAEWESSSSSSSQSSSADTLSSSLEGTAASASSGASDSVSATSRKDRSSSASDSTASALSDIADTEYSMSVSDSAKSTTSMQSSKTDGRVSIMLANGKMRELISPKNPVLDISPENAMLVDSSRTVRITFTVLADGSVPLGEIEIRPSSLLPPKIQDEIKNQLRFWIFSSDPSGTSGRASFDYTLEIR</sequence>
<feature type="transmembrane region" description="Helical" evidence="2">
    <location>
        <begin position="12"/>
        <end position="31"/>
    </location>
</feature>
<dbReference type="AlphaFoldDB" id="A0A7T3V4Z8"/>
<dbReference type="EMBL" id="CP064936">
    <property type="protein sequence ID" value="QQA00400.1"/>
    <property type="molecule type" value="Genomic_DNA"/>
</dbReference>
<feature type="compositionally biased region" description="Basic and acidic residues" evidence="1">
    <location>
        <begin position="70"/>
        <end position="95"/>
    </location>
</feature>
<gene>
    <name evidence="3" type="ORF">IWA51_08975</name>
</gene>
<dbReference type="KEGG" id="tper:IWA51_08975"/>
<keyword evidence="2" id="KW-1133">Transmembrane helix</keyword>
<keyword evidence="4" id="KW-1185">Reference proteome</keyword>
<feature type="compositionally biased region" description="Basic and acidic residues" evidence="1">
    <location>
        <begin position="119"/>
        <end position="133"/>
    </location>
</feature>
<proteinExistence type="predicted"/>
<evidence type="ECO:0000313" key="3">
    <source>
        <dbReference type="EMBL" id="QQA00400.1"/>
    </source>
</evidence>
<feature type="compositionally biased region" description="Low complexity" evidence="1">
    <location>
        <begin position="162"/>
        <end position="198"/>
    </location>
</feature>
<feature type="compositionally biased region" description="Polar residues" evidence="1">
    <location>
        <begin position="223"/>
        <end position="241"/>
    </location>
</feature>
<accession>A0A7T3V4Z8</accession>
<name>A0A7T3V4Z8_9SPIR</name>
<feature type="compositionally biased region" description="Low complexity" evidence="1">
    <location>
        <begin position="205"/>
        <end position="218"/>
    </location>
</feature>
<organism evidence="3 4">
    <name type="scientific">Treponema peruense</name>
    <dbReference type="NCBI Taxonomy" id="2787628"/>
    <lineage>
        <taxon>Bacteria</taxon>
        <taxon>Pseudomonadati</taxon>
        <taxon>Spirochaetota</taxon>
        <taxon>Spirochaetia</taxon>
        <taxon>Spirochaetales</taxon>
        <taxon>Treponemataceae</taxon>
        <taxon>Treponema</taxon>
    </lineage>
</organism>
<evidence type="ECO:0000313" key="4">
    <source>
        <dbReference type="Proteomes" id="UP000595224"/>
    </source>
</evidence>
<dbReference type="RefSeq" id="WP_198442158.1">
    <property type="nucleotide sequence ID" value="NZ_CBCSHE010000001.1"/>
</dbReference>